<evidence type="ECO:0000313" key="2">
    <source>
        <dbReference type="EMBL" id="MPC75625.1"/>
    </source>
</evidence>
<accession>A0A5B7I0H4</accession>
<dbReference type="Proteomes" id="UP000324222">
    <property type="component" value="Unassembled WGS sequence"/>
</dbReference>
<dbReference type="EMBL" id="VSRR010041533">
    <property type="protein sequence ID" value="MPC75625.1"/>
    <property type="molecule type" value="Genomic_DNA"/>
</dbReference>
<evidence type="ECO:0000256" key="1">
    <source>
        <dbReference type="SAM" id="MobiDB-lite"/>
    </source>
</evidence>
<protein>
    <submittedName>
        <fullName evidence="2">Uncharacterized protein</fullName>
    </submittedName>
</protein>
<sequence length="117" mass="12612">MATICTGHTGRPTRIAISIPAWLDKIPIKNIRGEKLIRGDKAKCPEGSLTAYFTRPGLDLGHMRKQCRHRNYFTATTTTTTTTTTNTVTGSATINFSTPLSRVGRGGGTGGEGMEQE</sequence>
<comment type="caution">
    <text evidence="2">The sequence shown here is derived from an EMBL/GenBank/DDBJ whole genome shotgun (WGS) entry which is preliminary data.</text>
</comment>
<name>A0A5B7I0H4_PORTR</name>
<evidence type="ECO:0000313" key="3">
    <source>
        <dbReference type="Proteomes" id="UP000324222"/>
    </source>
</evidence>
<reference evidence="2 3" key="1">
    <citation type="submission" date="2019-05" db="EMBL/GenBank/DDBJ databases">
        <title>Another draft genome of Portunus trituberculatus and its Hox gene families provides insights of decapod evolution.</title>
        <authorList>
            <person name="Jeong J.-H."/>
            <person name="Song I."/>
            <person name="Kim S."/>
            <person name="Choi T."/>
            <person name="Kim D."/>
            <person name="Ryu S."/>
            <person name="Kim W."/>
        </authorList>
    </citation>
    <scope>NUCLEOTIDE SEQUENCE [LARGE SCALE GENOMIC DNA]</scope>
    <source>
        <tissue evidence="2">Muscle</tissue>
    </source>
</reference>
<proteinExistence type="predicted"/>
<keyword evidence="3" id="KW-1185">Reference proteome</keyword>
<feature type="compositionally biased region" description="Gly residues" evidence="1">
    <location>
        <begin position="104"/>
        <end position="117"/>
    </location>
</feature>
<gene>
    <name evidence="2" type="ORF">E2C01_070018</name>
</gene>
<organism evidence="2 3">
    <name type="scientific">Portunus trituberculatus</name>
    <name type="common">Swimming crab</name>
    <name type="synonym">Neptunus trituberculatus</name>
    <dbReference type="NCBI Taxonomy" id="210409"/>
    <lineage>
        <taxon>Eukaryota</taxon>
        <taxon>Metazoa</taxon>
        <taxon>Ecdysozoa</taxon>
        <taxon>Arthropoda</taxon>
        <taxon>Crustacea</taxon>
        <taxon>Multicrustacea</taxon>
        <taxon>Malacostraca</taxon>
        <taxon>Eumalacostraca</taxon>
        <taxon>Eucarida</taxon>
        <taxon>Decapoda</taxon>
        <taxon>Pleocyemata</taxon>
        <taxon>Brachyura</taxon>
        <taxon>Eubrachyura</taxon>
        <taxon>Portunoidea</taxon>
        <taxon>Portunidae</taxon>
        <taxon>Portuninae</taxon>
        <taxon>Portunus</taxon>
    </lineage>
</organism>
<feature type="region of interest" description="Disordered" evidence="1">
    <location>
        <begin position="97"/>
        <end position="117"/>
    </location>
</feature>
<dbReference type="AlphaFoldDB" id="A0A5B7I0H4"/>